<evidence type="ECO:0000313" key="2">
    <source>
        <dbReference type="EMBL" id="SHJ63528.1"/>
    </source>
</evidence>
<protein>
    <submittedName>
        <fullName evidence="2">Uncharacterized protein</fullName>
    </submittedName>
</protein>
<dbReference type="EMBL" id="FRAB01000004">
    <property type="protein sequence ID" value="SHJ63528.1"/>
    <property type="molecule type" value="Genomic_DNA"/>
</dbReference>
<dbReference type="Proteomes" id="UP000184395">
    <property type="component" value="Unassembled WGS sequence"/>
</dbReference>
<dbReference type="AlphaFoldDB" id="A0A1M6KX37"/>
<sequence length="88" mass="9628">MTHDAHDPENTPLETSPNLDADRDADLGALSGEPVKSRAMSGCKCGNRNVNGCDKRETKQEPRRLNDKEVGNVVEGQRNMPEILSPRG</sequence>
<name>A0A1M6KX37_9BURK</name>
<proteinExistence type="predicted"/>
<feature type="region of interest" description="Disordered" evidence="1">
    <location>
        <begin position="1"/>
        <end position="88"/>
    </location>
</feature>
<evidence type="ECO:0000256" key="1">
    <source>
        <dbReference type="SAM" id="MobiDB-lite"/>
    </source>
</evidence>
<dbReference type="STRING" id="169427.SAMN05192548_1004140"/>
<feature type="compositionally biased region" description="Basic and acidic residues" evidence="1">
    <location>
        <begin position="53"/>
        <end position="70"/>
    </location>
</feature>
<evidence type="ECO:0000313" key="3">
    <source>
        <dbReference type="Proteomes" id="UP000184395"/>
    </source>
</evidence>
<accession>A0A1M6KX37</accession>
<reference evidence="2 3" key="1">
    <citation type="submission" date="2016-11" db="EMBL/GenBank/DDBJ databases">
        <authorList>
            <person name="Jaros S."/>
            <person name="Januszkiewicz K."/>
            <person name="Wedrychowicz H."/>
        </authorList>
    </citation>
    <scope>NUCLEOTIDE SEQUENCE [LARGE SCALE GENOMIC DNA]</scope>
    <source>
        <strain evidence="2 3">LMG 20594</strain>
    </source>
</reference>
<organism evidence="2 3">
    <name type="scientific">Paraburkholderia terricola</name>
    <dbReference type="NCBI Taxonomy" id="169427"/>
    <lineage>
        <taxon>Bacteria</taxon>
        <taxon>Pseudomonadati</taxon>
        <taxon>Pseudomonadota</taxon>
        <taxon>Betaproteobacteria</taxon>
        <taxon>Burkholderiales</taxon>
        <taxon>Burkholderiaceae</taxon>
        <taxon>Paraburkholderia</taxon>
    </lineage>
</organism>
<gene>
    <name evidence="2" type="ORF">SAMN05192548_1004140</name>
</gene>